<keyword evidence="2" id="KW-1185">Reference proteome</keyword>
<reference evidence="1 2" key="1">
    <citation type="submission" date="2015-04" db="EMBL/GenBank/DDBJ databases">
        <authorList>
            <person name="Syromyatnikov M.Y."/>
            <person name="Popov V.N."/>
        </authorList>
    </citation>
    <scope>NUCLEOTIDE SEQUENCE [LARGE SCALE GENOMIC DNA]</scope>
</reference>
<dbReference type="EMBL" id="CVRI01000040">
    <property type="protein sequence ID" value="CRK94713.1"/>
    <property type="molecule type" value="Genomic_DNA"/>
</dbReference>
<dbReference type="Proteomes" id="UP000183832">
    <property type="component" value="Unassembled WGS sequence"/>
</dbReference>
<gene>
    <name evidence="1" type="ORF">CLUMA_CG008213</name>
</gene>
<sequence length="76" mass="9118">MSAVDCWIYVKSWNYESDLMDIHQNELFILYKKHWKTEKRQKAESRQEDHKTEICDAIKAILRLVTNKLTSMSKAE</sequence>
<name>A0A1J1I8H0_9DIPT</name>
<protein>
    <submittedName>
        <fullName evidence="1">CLUMA_CG008213, isoform A</fullName>
    </submittedName>
</protein>
<proteinExistence type="predicted"/>
<evidence type="ECO:0000313" key="1">
    <source>
        <dbReference type="EMBL" id="CRK94713.1"/>
    </source>
</evidence>
<accession>A0A1J1I8H0</accession>
<evidence type="ECO:0000313" key="2">
    <source>
        <dbReference type="Proteomes" id="UP000183832"/>
    </source>
</evidence>
<organism evidence="1 2">
    <name type="scientific">Clunio marinus</name>
    <dbReference type="NCBI Taxonomy" id="568069"/>
    <lineage>
        <taxon>Eukaryota</taxon>
        <taxon>Metazoa</taxon>
        <taxon>Ecdysozoa</taxon>
        <taxon>Arthropoda</taxon>
        <taxon>Hexapoda</taxon>
        <taxon>Insecta</taxon>
        <taxon>Pterygota</taxon>
        <taxon>Neoptera</taxon>
        <taxon>Endopterygota</taxon>
        <taxon>Diptera</taxon>
        <taxon>Nematocera</taxon>
        <taxon>Chironomoidea</taxon>
        <taxon>Chironomidae</taxon>
        <taxon>Clunio</taxon>
    </lineage>
</organism>
<dbReference type="AlphaFoldDB" id="A0A1J1I8H0"/>